<dbReference type="InterPro" id="IPR011051">
    <property type="entry name" value="RmlC_Cupin_sf"/>
</dbReference>
<evidence type="ECO:0000313" key="2">
    <source>
        <dbReference type="Proteomes" id="UP000606889"/>
    </source>
</evidence>
<evidence type="ECO:0000313" key="1">
    <source>
        <dbReference type="EMBL" id="MBC5649206.1"/>
    </source>
</evidence>
<proteinExistence type="predicted"/>
<name>A0ABR7EIJ3_9FIRM</name>
<dbReference type="Proteomes" id="UP000606889">
    <property type="component" value="Unassembled WGS sequence"/>
</dbReference>
<gene>
    <name evidence="1" type="ORF">H8S18_12735</name>
</gene>
<protein>
    <submittedName>
        <fullName evidence="1">Uncharacterized protein</fullName>
    </submittedName>
</protein>
<comment type="caution">
    <text evidence="1">The sequence shown here is derived from an EMBL/GenBank/DDBJ whole genome shotgun (WGS) entry which is preliminary data.</text>
</comment>
<organism evidence="1 2">
    <name type="scientific">Christensenella tenuis</name>
    <dbReference type="NCBI Taxonomy" id="2763033"/>
    <lineage>
        <taxon>Bacteria</taxon>
        <taxon>Bacillati</taxon>
        <taxon>Bacillota</taxon>
        <taxon>Clostridia</taxon>
        <taxon>Christensenellales</taxon>
        <taxon>Christensenellaceae</taxon>
        <taxon>Christensenella</taxon>
    </lineage>
</organism>
<reference evidence="1 2" key="1">
    <citation type="submission" date="2020-08" db="EMBL/GenBank/DDBJ databases">
        <title>Genome public.</title>
        <authorList>
            <person name="Liu C."/>
            <person name="Sun Q."/>
        </authorList>
    </citation>
    <scope>NUCLEOTIDE SEQUENCE [LARGE SCALE GENOMIC DNA]</scope>
    <source>
        <strain evidence="1 2">NSJ-35</strain>
    </source>
</reference>
<accession>A0ABR7EIJ3</accession>
<keyword evidence="2" id="KW-1185">Reference proteome</keyword>
<dbReference type="EMBL" id="JACOON010000007">
    <property type="protein sequence ID" value="MBC5649206.1"/>
    <property type="molecule type" value="Genomic_DNA"/>
</dbReference>
<dbReference type="SUPFAM" id="SSF51182">
    <property type="entry name" value="RmlC-like cupins"/>
    <property type="match status" value="1"/>
</dbReference>
<dbReference type="RefSeq" id="WP_186858655.1">
    <property type="nucleotide sequence ID" value="NZ_JACOON010000007.1"/>
</dbReference>
<sequence>MQVDIREWEPGLVSGLEVFMVNEVTPTGDYFAWRPSGLAAEFADSKISGGMVEACCKNPEYTKVEYHSDYEVFYFTSGDGVMLFCSLEDGKPLLETCVMLHVKEGMQLCVAPGKAHFVPISLEKDAPVKAVVVSPEMDTWMVELGETVSAK</sequence>